<dbReference type="RefSeq" id="WP_093689677.1">
    <property type="nucleotide sequence ID" value="NZ_FNBU01000010.1"/>
</dbReference>
<name>A0A1G7L0E9_9FIRM</name>
<accession>A0A1G7L0E9</accession>
<evidence type="ECO:0000313" key="2">
    <source>
        <dbReference type="EMBL" id="SDF42851.1"/>
    </source>
</evidence>
<keyword evidence="1" id="KW-0812">Transmembrane</keyword>
<dbReference type="AlphaFoldDB" id="A0A1G7L0E9"/>
<keyword evidence="1" id="KW-0472">Membrane</keyword>
<proteinExistence type="predicted"/>
<dbReference type="EMBL" id="FNBU01000010">
    <property type="protein sequence ID" value="SDF42851.1"/>
    <property type="molecule type" value="Genomic_DNA"/>
</dbReference>
<reference evidence="3" key="1">
    <citation type="submission" date="2016-10" db="EMBL/GenBank/DDBJ databases">
        <authorList>
            <person name="Varghese N."/>
            <person name="Submissions S."/>
        </authorList>
    </citation>
    <scope>NUCLEOTIDE SEQUENCE [LARGE SCALE GENOMIC DNA]</scope>
    <source>
        <strain evidence="3">DSM 23256</strain>
    </source>
</reference>
<feature type="transmembrane region" description="Helical" evidence="1">
    <location>
        <begin position="12"/>
        <end position="29"/>
    </location>
</feature>
<dbReference type="STRING" id="1123285.SAMN05660235_01563"/>
<evidence type="ECO:0000313" key="3">
    <source>
        <dbReference type="Proteomes" id="UP000243333"/>
    </source>
</evidence>
<organism evidence="2 3">
    <name type="scientific">Sporolituus thermophilus DSM 23256</name>
    <dbReference type="NCBI Taxonomy" id="1123285"/>
    <lineage>
        <taxon>Bacteria</taxon>
        <taxon>Bacillati</taxon>
        <taxon>Bacillota</taxon>
        <taxon>Negativicutes</taxon>
        <taxon>Selenomonadales</taxon>
        <taxon>Sporomusaceae</taxon>
        <taxon>Sporolituus</taxon>
    </lineage>
</organism>
<gene>
    <name evidence="2" type="ORF">SAMN05660235_01563</name>
</gene>
<dbReference type="OrthoDB" id="1680952at2"/>
<dbReference type="Proteomes" id="UP000243333">
    <property type="component" value="Unassembled WGS sequence"/>
</dbReference>
<protein>
    <submittedName>
        <fullName evidence="2">Uncharacterized protein</fullName>
    </submittedName>
</protein>
<keyword evidence="1" id="KW-1133">Transmembrane helix</keyword>
<evidence type="ECO:0000256" key="1">
    <source>
        <dbReference type="SAM" id="Phobius"/>
    </source>
</evidence>
<sequence>MIRFISQEWKFFLSLLLVVIVLGIVYYEYKQYKQPPPAAVVPQPKILINTSGEQSKPGEPQVVYVKGEDKHTKEIVYVPKEVDPKTGEQEKTDVQFDRRQGKIYVKVNGKEFEVPADVKEDAKFENGKLGITEQTEIRLNLTAPKPAFNVGIGWSASGPAAQLNGPLFKNMSWWVYGDKDTIAGGLQFPIMK</sequence>
<keyword evidence="3" id="KW-1185">Reference proteome</keyword>